<gene>
    <name evidence="1" type="ORF">N8E88_10300</name>
</gene>
<keyword evidence="1" id="KW-0614">Plasmid</keyword>
<reference evidence="1" key="1">
    <citation type="submission" date="2022-09" db="EMBL/GenBank/DDBJ databases">
        <title>Interaction between co-microsymbionts with complementary sets of symbiotic genes in legume-rhizobium systems.</title>
        <authorList>
            <person name="Safronova V."/>
            <person name="Sazanova A."/>
            <person name="Afonin A."/>
            <person name="Chirak E."/>
        </authorList>
    </citation>
    <scope>NUCLEOTIDE SEQUENCE</scope>
    <source>
        <strain evidence="1">A18/3m</strain>
    </source>
</reference>
<organism evidence="1 2">
    <name type="scientific">Phyllobacterium zundukense</name>
    <dbReference type="NCBI Taxonomy" id="1867719"/>
    <lineage>
        <taxon>Bacteria</taxon>
        <taxon>Pseudomonadati</taxon>
        <taxon>Pseudomonadota</taxon>
        <taxon>Alphaproteobacteria</taxon>
        <taxon>Hyphomicrobiales</taxon>
        <taxon>Phyllobacteriaceae</taxon>
        <taxon>Phyllobacterium</taxon>
    </lineage>
</organism>
<protein>
    <submittedName>
        <fullName evidence="1">Uncharacterized protein</fullName>
    </submittedName>
</protein>
<evidence type="ECO:0000313" key="1">
    <source>
        <dbReference type="EMBL" id="UXN58429.1"/>
    </source>
</evidence>
<dbReference type="EMBL" id="CP104972">
    <property type="protein sequence ID" value="UXN58429.1"/>
    <property type="molecule type" value="Genomic_DNA"/>
</dbReference>
<accession>A0ACD4CXZ0</accession>
<dbReference type="Proteomes" id="UP001061991">
    <property type="component" value="Plasmid p_unnamed1"/>
</dbReference>
<geneLocation type="plasmid" evidence="1 2">
    <name>p_unnamed1</name>
</geneLocation>
<evidence type="ECO:0000313" key="2">
    <source>
        <dbReference type="Proteomes" id="UP001061991"/>
    </source>
</evidence>
<name>A0ACD4CXZ0_9HYPH</name>
<sequence length="63" mass="6934">MKRAANDGDAVLVWQLQRQSQVGGHSRSAIEHLESMVFGKQQADKSSLAGIVKHLIDKKLAIH</sequence>
<keyword evidence="2" id="KW-1185">Reference proteome</keyword>
<proteinExistence type="predicted"/>